<dbReference type="Proteomes" id="UP001187221">
    <property type="component" value="Unassembled WGS sequence"/>
</dbReference>
<evidence type="ECO:0000313" key="1">
    <source>
        <dbReference type="EMBL" id="GMM59871.1"/>
    </source>
</evidence>
<sequence>MSSTPLVIAPVPLASAVGTVLSGDGWWPDIDCNDMREALRIGEAVTHARLIMALEGAMITVTDDLAPWRAAQEAAGFTSLAAVRPAQMTNGKPRLVVLFTNAVRYGAAAELFEHSTDMTATGAMQGREEAKRQQGGDFDARRLQAVRSIMGTTRVAVALL</sequence>
<proteinExistence type="predicted"/>
<dbReference type="EMBL" id="BTFW01000001">
    <property type="protein sequence ID" value="GMM59871.1"/>
    <property type="molecule type" value="Genomic_DNA"/>
</dbReference>
<protein>
    <submittedName>
        <fullName evidence="1">Head completion/stabilization protein</fullName>
    </submittedName>
</protein>
<accession>A0ABQ6P3U1</accession>
<comment type="caution">
    <text evidence="1">The sequence shown here is derived from an EMBL/GenBank/DDBJ whole genome shotgun (WGS) entry which is preliminary data.</text>
</comment>
<reference evidence="1 2" key="1">
    <citation type="submission" date="2023-06" db="EMBL/GenBank/DDBJ databases">
        <title>Draft genome sequence of Novosphingobium sp. strain IK01.</title>
        <authorList>
            <person name="Hatamoto M."/>
            <person name="Ikarashi T."/>
            <person name="Yamaguchi T."/>
        </authorList>
    </citation>
    <scope>NUCLEOTIDE SEQUENCE [LARGE SCALE GENOMIC DNA]</scope>
    <source>
        <strain evidence="1 2">IK01</strain>
    </source>
</reference>
<evidence type="ECO:0000313" key="2">
    <source>
        <dbReference type="Proteomes" id="UP001187221"/>
    </source>
</evidence>
<dbReference type="Pfam" id="PF05926">
    <property type="entry name" value="Phage_GPL"/>
    <property type="match status" value="1"/>
</dbReference>
<dbReference type="RefSeq" id="WP_317973704.1">
    <property type="nucleotide sequence ID" value="NZ_BTFW01000001.1"/>
</dbReference>
<organism evidence="1 2">
    <name type="scientific">Novosphingobium pituita</name>
    <dbReference type="NCBI Taxonomy" id="3056842"/>
    <lineage>
        <taxon>Bacteria</taxon>
        <taxon>Pseudomonadati</taxon>
        <taxon>Pseudomonadota</taxon>
        <taxon>Alphaproteobacteria</taxon>
        <taxon>Sphingomonadales</taxon>
        <taxon>Sphingomonadaceae</taxon>
        <taxon>Novosphingobium</taxon>
    </lineage>
</organism>
<gene>
    <name evidence="1" type="ORF">NUTIK01_06480</name>
</gene>
<name>A0ABQ6P3U1_9SPHN</name>
<keyword evidence="2" id="KW-1185">Reference proteome</keyword>
<dbReference type="InterPro" id="IPR009225">
    <property type="entry name" value="Phage_head_completion_GpL"/>
</dbReference>